<dbReference type="GO" id="GO:0016747">
    <property type="term" value="F:acyltransferase activity, transferring groups other than amino-acyl groups"/>
    <property type="evidence" value="ECO:0007669"/>
    <property type="project" value="InterPro"/>
</dbReference>
<dbReference type="Pfam" id="PF00583">
    <property type="entry name" value="Acetyltransf_1"/>
    <property type="match status" value="1"/>
</dbReference>
<dbReference type="SUPFAM" id="SSF55729">
    <property type="entry name" value="Acyl-CoA N-acyltransferases (Nat)"/>
    <property type="match status" value="1"/>
</dbReference>
<organism evidence="2">
    <name type="scientific">Symploca sp. SIO1C4</name>
    <dbReference type="NCBI Taxonomy" id="2607765"/>
    <lineage>
        <taxon>Bacteria</taxon>
        <taxon>Bacillati</taxon>
        <taxon>Cyanobacteriota</taxon>
        <taxon>Cyanophyceae</taxon>
        <taxon>Coleofasciculales</taxon>
        <taxon>Coleofasciculaceae</taxon>
        <taxon>Symploca</taxon>
    </lineage>
</organism>
<dbReference type="PANTHER" id="PTHR43072:SF60">
    <property type="entry name" value="L-2,4-DIAMINOBUTYRIC ACID ACETYLTRANSFERASE"/>
    <property type="match status" value="1"/>
</dbReference>
<dbReference type="InterPro" id="IPR000182">
    <property type="entry name" value="GNAT_dom"/>
</dbReference>
<accession>A0A6B3NHL9</accession>
<dbReference type="CDD" id="cd04301">
    <property type="entry name" value="NAT_SF"/>
    <property type="match status" value="1"/>
</dbReference>
<dbReference type="EMBL" id="JAAHFQ010000535">
    <property type="protein sequence ID" value="NER30345.1"/>
    <property type="molecule type" value="Genomic_DNA"/>
</dbReference>
<protein>
    <submittedName>
        <fullName evidence="2">GNAT family N-acetyltransferase</fullName>
    </submittedName>
</protein>
<reference evidence="2" key="1">
    <citation type="submission" date="2019-11" db="EMBL/GenBank/DDBJ databases">
        <title>Genomic insights into an expanded diversity of filamentous marine cyanobacteria reveals the extraordinary biosynthetic potential of Moorea and Okeania.</title>
        <authorList>
            <person name="Ferreira Leao T."/>
            <person name="Wang M."/>
            <person name="Moss N."/>
            <person name="Da Silva R."/>
            <person name="Sanders J."/>
            <person name="Nurk S."/>
            <person name="Gurevich A."/>
            <person name="Humphrey G."/>
            <person name="Reher R."/>
            <person name="Zhu Q."/>
            <person name="Belda-Ferre P."/>
            <person name="Glukhov E."/>
            <person name="Rex R."/>
            <person name="Dorrestein P.C."/>
            <person name="Knight R."/>
            <person name="Pevzner P."/>
            <person name="Gerwick W.H."/>
            <person name="Gerwick L."/>
        </authorList>
    </citation>
    <scope>NUCLEOTIDE SEQUENCE</scope>
    <source>
        <strain evidence="2">SIO1C4</strain>
    </source>
</reference>
<sequence length="179" mass="20472">MNNLTGFSLECSGYSVKQLVPEDAEVLQKLYEQCKDFAFLTYGEEFSSTAAREEFNTVPEGKTTQDSYLFGLFDSHNVLLGMIASLKHYRDQQTWWLGLIMLAPEHRNKGLGADFYRAFECWVSAQGVSQISLCAIKANELGLRFWKKMGFEVIRKTAPRQYGIKTHEVYVLNRTLNCS</sequence>
<dbReference type="PANTHER" id="PTHR43072">
    <property type="entry name" value="N-ACETYLTRANSFERASE"/>
    <property type="match status" value="1"/>
</dbReference>
<dbReference type="InterPro" id="IPR016181">
    <property type="entry name" value="Acyl_CoA_acyltransferase"/>
</dbReference>
<dbReference type="AlphaFoldDB" id="A0A6B3NHL9"/>
<name>A0A6B3NHL9_9CYAN</name>
<comment type="caution">
    <text evidence="2">The sequence shown here is derived from an EMBL/GenBank/DDBJ whole genome shotgun (WGS) entry which is preliminary data.</text>
</comment>
<evidence type="ECO:0000313" key="2">
    <source>
        <dbReference type="EMBL" id="NER30345.1"/>
    </source>
</evidence>
<evidence type="ECO:0000259" key="1">
    <source>
        <dbReference type="PROSITE" id="PS51186"/>
    </source>
</evidence>
<dbReference type="PROSITE" id="PS51186">
    <property type="entry name" value="GNAT"/>
    <property type="match status" value="1"/>
</dbReference>
<dbReference type="Gene3D" id="3.40.630.30">
    <property type="match status" value="1"/>
</dbReference>
<proteinExistence type="predicted"/>
<feature type="domain" description="N-acetyltransferase" evidence="1">
    <location>
        <begin position="14"/>
        <end position="177"/>
    </location>
</feature>
<gene>
    <name evidence="2" type="ORF">F6J89_22650</name>
</gene>
<keyword evidence="2" id="KW-0808">Transferase</keyword>